<dbReference type="AlphaFoldDB" id="A0AAD0R0T7"/>
<dbReference type="EMBL" id="CP031146">
    <property type="protein sequence ID" value="AXM97789.1"/>
    <property type="molecule type" value="Genomic_DNA"/>
</dbReference>
<accession>A0AAD0R0T7</accession>
<dbReference type="Proteomes" id="UP000256503">
    <property type="component" value="Chromosome"/>
</dbReference>
<proteinExistence type="predicted"/>
<name>A0AAD0R0T7_PSEDL</name>
<organism evidence="1 2">
    <name type="scientific">Pseudomonas plecoglossicida</name>
    <dbReference type="NCBI Taxonomy" id="70775"/>
    <lineage>
        <taxon>Bacteria</taxon>
        <taxon>Pseudomonadati</taxon>
        <taxon>Pseudomonadota</taxon>
        <taxon>Gammaproteobacteria</taxon>
        <taxon>Pseudomonadales</taxon>
        <taxon>Pseudomonadaceae</taxon>
        <taxon>Pseudomonas</taxon>
    </lineage>
</organism>
<sequence>MEACLLVKEDERQQVLNQLSQRLAQPIQQITQQFQPLAKSIGHIGTSLYANYQECLEVERGLDDLSINEYVMLPQRLKQLREQRQAGGRERGKQMTQDAEMRREKVIAMWKSLESTAKRDRVGIIVRNTGIPKSTVWRILSKAGLK</sequence>
<evidence type="ECO:0000313" key="1">
    <source>
        <dbReference type="EMBL" id="AXM97789.1"/>
    </source>
</evidence>
<protein>
    <submittedName>
        <fullName evidence="1">Uncharacterized protein</fullName>
    </submittedName>
</protein>
<gene>
    <name evidence="1" type="ORF">DVB73_19375</name>
</gene>
<evidence type="ECO:0000313" key="2">
    <source>
        <dbReference type="Proteomes" id="UP000256503"/>
    </source>
</evidence>
<reference evidence="1 2" key="1">
    <citation type="submission" date="2018-07" db="EMBL/GenBank/DDBJ databases">
        <title>Complete genome sequence of a Pseudomonas plecoglossicida strain pathogenic to the marine fish, Larimichthys crocea.</title>
        <authorList>
            <person name="Tao Z."/>
        </authorList>
    </citation>
    <scope>NUCLEOTIDE SEQUENCE [LARGE SCALE GENOMIC DNA]</scope>
    <source>
        <strain evidence="1 2">XSDHY-P</strain>
    </source>
</reference>